<evidence type="ECO:0000313" key="3">
    <source>
        <dbReference type="Proteomes" id="UP000693981"/>
    </source>
</evidence>
<name>A0A8T1WZU1_9STRA</name>
<accession>A0A8T1WZU1</accession>
<evidence type="ECO:0000313" key="2">
    <source>
        <dbReference type="EMBL" id="KAG7397229.1"/>
    </source>
</evidence>
<dbReference type="Proteomes" id="UP000693981">
    <property type="component" value="Unassembled WGS sequence"/>
</dbReference>
<feature type="compositionally biased region" description="Basic residues" evidence="1">
    <location>
        <begin position="332"/>
        <end position="350"/>
    </location>
</feature>
<proteinExistence type="predicted"/>
<feature type="region of interest" description="Disordered" evidence="1">
    <location>
        <begin position="165"/>
        <end position="364"/>
    </location>
</feature>
<organism evidence="2 3">
    <name type="scientific">Phytophthora boehmeriae</name>
    <dbReference type="NCBI Taxonomy" id="109152"/>
    <lineage>
        <taxon>Eukaryota</taxon>
        <taxon>Sar</taxon>
        <taxon>Stramenopiles</taxon>
        <taxon>Oomycota</taxon>
        <taxon>Peronosporomycetes</taxon>
        <taxon>Peronosporales</taxon>
        <taxon>Peronosporaceae</taxon>
        <taxon>Phytophthora</taxon>
    </lineage>
</organism>
<protein>
    <submittedName>
        <fullName evidence="2">Uncharacterized protein</fullName>
    </submittedName>
</protein>
<dbReference type="AlphaFoldDB" id="A0A8T1WZU1"/>
<dbReference type="EMBL" id="JAGDFL010000121">
    <property type="protein sequence ID" value="KAG7397229.1"/>
    <property type="molecule type" value="Genomic_DNA"/>
</dbReference>
<feature type="region of interest" description="Disordered" evidence="1">
    <location>
        <begin position="526"/>
        <end position="606"/>
    </location>
</feature>
<feature type="compositionally biased region" description="Basic residues" evidence="1">
    <location>
        <begin position="188"/>
        <end position="198"/>
    </location>
</feature>
<dbReference type="OrthoDB" id="49627at2759"/>
<reference evidence="2" key="1">
    <citation type="submission" date="2021-02" db="EMBL/GenBank/DDBJ databases">
        <authorList>
            <person name="Palmer J.M."/>
        </authorList>
    </citation>
    <scope>NUCLEOTIDE SEQUENCE</scope>
    <source>
        <strain evidence="2">SCRP23</strain>
    </source>
</reference>
<gene>
    <name evidence="2" type="ORF">PHYBOEH_001107</name>
</gene>
<feature type="compositionally biased region" description="Acidic residues" evidence="1">
    <location>
        <begin position="8"/>
        <end position="17"/>
    </location>
</feature>
<keyword evidence="3" id="KW-1185">Reference proteome</keyword>
<sequence>MEASDFVGDSDEDEQELLETHVDAEEDGSHQGDDAASSDTSVAAPDPVEAAQEPAQDEAEDKQTQEDEPATGLAVGDLVLVQSRTWPGINKLGGAGRVVRVHREANEAGEEELFYDVRYVLGGFEKHIESEFVQLSKLLEQDPSRETVEREYYHDDYINAPHLKKQQEAAKKRERAAAHPEEKEMLNKRRKRSHRAARAAREEDNVEEKAPGHRQEVHGDAEAVEVQTIREDTFIIQENKPSSLEESSRPLRGTERSTGRRREVLPTEMEPRAASLRRKNRIIVSSDEESSDDADKNGHEQNEEPGHSSEHVRGNPEVPYRAEQNLQPVGKRNLRHRHKRKRMRASKSRRYVGGYEQDGDDADATFIQPEGDPAELPEDVIRDTGLRLRTTKEGLKAQLHEVYTEQKKNMVYFQEEQKEINLKMSSLSGMPMSDLKNLHEKVTELSRYLTRTLVKGGEDVMNTIMEKLDKKYRELPGALQQLESDIEDNWMAKLKECDQWMRHVRGTVENAFVLREEQIPMEVAAQAEYSSDSGQSSYYPDDQEVSDLHGSDSDDIDLSFEYETSLQENVRLRNEKHRRNSNTGQRRSTTSTKRKNPQADTSQNSV</sequence>
<feature type="compositionally biased region" description="Polar residues" evidence="1">
    <location>
        <begin position="581"/>
        <end position="591"/>
    </location>
</feature>
<feature type="compositionally biased region" description="Low complexity" evidence="1">
    <location>
        <begin position="34"/>
        <end position="54"/>
    </location>
</feature>
<evidence type="ECO:0000256" key="1">
    <source>
        <dbReference type="SAM" id="MobiDB-lite"/>
    </source>
</evidence>
<feature type="compositionally biased region" description="Polar residues" evidence="1">
    <location>
        <begin position="528"/>
        <end position="538"/>
    </location>
</feature>
<comment type="caution">
    <text evidence="2">The sequence shown here is derived from an EMBL/GenBank/DDBJ whole genome shotgun (WGS) entry which is preliminary data.</text>
</comment>
<feature type="region of interest" description="Disordered" evidence="1">
    <location>
        <begin position="1"/>
        <end position="75"/>
    </location>
</feature>
<feature type="compositionally biased region" description="Basic and acidic residues" evidence="1">
    <location>
        <begin position="199"/>
        <end position="221"/>
    </location>
</feature>
<feature type="compositionally biased region" description="Basic and acidic residues" evidence="1">
    <location>
        <begin position="18"/>
        <end position="33"/>
    </location>
</feature>
<feature type="compositionally biased region" description="Basic and acidic residues" evidence="1">
    <location>
        <begin position="246"/>
        <end position="271"/>
    </location>
</feature>
<feature type="compositionally biased region" description="Basic and acidic residues" evidence="1">
    <location>
        <begin position="293"/>
        <end position="314"/>
    </location>
</feature>
<feature type="compositionally biased region" description="Basic and acidic residues" evidence="1">
    <location>
        <begin position="165"/>
        <end position="187"/>
    </location>
</feature>